<comment type="caution">
    <text evidence="12">The sequence shown here is derived from an EMBL/GenBank/DDBJ whole genome shotgun (WGS) entry which is preliminary data.</text>
</comment>
<organism evidence="12 13">
    <name type="scientific">Tigriopus californicus</name>
    <name type="common">Marine copepod</name>
    <dbReference type="NCBI Taxonomy" id="6832"/>
    <lineage>
        <taxon>Eukaryota</taxon>
        <taxon>Metazoa</taxon>
        <taxon>Ecdysozoa</taxon>
        <taxon>Arthropoda</taxon>
        <taxon>Crustacea</taxon>
        <taxon>Multicrustacea</taxon>
        <taxon>Hexanauplia</taxon>
        <taxon>Copepoda</taxon>
        <taxon>Harpacticoida</taxon>
        <taxon>Harpacticidae</taxon>
        <taxon>Tigriopus</taxon>
    </lineage>
</organism>
<evidence type="ECO:0000313" key="12">
    <source>
        <dbReference type="EMBL" id="TRY69566.1"/>
    </source>
</evidence>
<dbReference type="SUPFAM" id="SSF103473">
    <property type="entry name" value="MFS general substrate transporter"/>
    <property type="match status" value="2"/>
</dbReference>
<dbReference type="GO" id="GO:0015031">
    <property type="term" value="P:protein transport"/>
    <property type="evidence" value="ECO:0007669"/>
    <property type="project" value="UniProtKB-KW"/>
</dbReference>
<dbReference type="PROSITE" id="PS01022">
    <property type="entry name" value="PTR2_1"/>
    <property type="match status" value="1"/>
</dbReference>
<feature type="transmembrane region" description="Helical" evidence="11">
    <location>
        <begin position="78"/>
        <end position="96"/>
    </location>
</feature>
<keyword evidence="7 11" id="KW-1133">Transmembrane helix</keyword>
<feature type="transmembrane region" description="Helical" evidence="11">
    <location>
        <begin position="634"/>
        <end position="654"/>
    </location>
</feature>
<dbReference type="CDD" id="cd17347">
    <property type="entry name" value="MFS_SLC15A1_2_like"/>
    <property type="match status" value="1"/>
</dbReference>
<evidence type="ECO:0000256" key="3">
    <source>
        <dbReference type="ARBA" id="ARBA00022448"/>
    </source>
</evidence>
<evidence type="ECO:0000256" key="10">
    <source>
        <dbReference type="SAM" id="MobiDB-lite"/>
    </source>
</evidence>
<evidence type="ECO:0000256" key="4">
    <source>
        <dbReference type="ARBA" id="ARBA00022692"/>
    </source>
</evidence>
<feature type="compositionally biased region" description="Basic and acidic residues" evidence="10">
    <location>
        <begin position="1"/>
        <end position="11"/>
    </location>
</feature>
<feature type="transmembrane region" description="Helical" evidence="11">
    <location>
        <begin position="175"/>
        <end position="200"/>
    </location>
</feature>
<feature type="transmembrane region" description="Helical" evidence="11">
    <location>
        <begin position="289"/>
        <end position="307"/>
    </location>
</feature>
<dbReference type="InterPro" id="IPR036259">
    <property type="entry name" value="MFS_trans_sf"/>
</dbReference>
<evidence type="ECO:0000256" key="11">
    <source>
        <dbReference type="SAM" id="Phobius"/>
    </source>
</evidence>
<feature type="transmembrane region" description="Helical" evidence="11">
    <location>
        <begin position="666"/>
        <end position="689"/>
    </location>
</feature>
<feature type="region of interest" description="Disordered" evidence="10">
    <location>
        <begin position="730"/>
        <end position="755"/>
    </location>
</feature>
<dbReference type="GO" id="GO:0016020">
    <property type="term" value="C:membrane"/>
    <property type="evidence" value="ECO:0007669"/>
    <property type="project" value="UniProtKB-SubCell"/>
</dbReference>
<keyword evidence="8 11" id="KW-0472">Membrane</keyword>
<feature type="transmembrane region" description="Helical" evidence="11">
    <location>
        <begin position="212"/>
        <end position="232"/>
    </location>
</feature>
<evidence type="ECO:0000256" key="2">
    <source>
        <dbReference type="ARBA" id="ARBA00005982"/>
    </source>
</evidence>
<dbReference type="GO" id="GO:0006857">
    <property type="term" value="P:oligopeptide transport"/>
    <property type="evidence" value="ECO:0007669"/>
    <property type="project" value="InterPro"/>
</dbReference>
<evidence type="ECO:0000256" key="8">
    <source>
        <dbReference type="ARBA" id="ARBA00023136"/>
    </source>
</evidence>
<dbReference type="OMA" id="MAHESIC"/>
<evidence type="ECO:0000313" key="13">
    <source>
        <dbReference type="Proteomes" id="UP000318571"/>
    </source>
</evidence>
<feature type="transmembrane region" description="Helical" evidence="11">
    <location>
        <begin position="695"/>
        <end position="715"/>
    </location>
</feature>
<feature type="compositionally biased region" description="Basic and acidic residues" evidence="10">
    <location>
        <begin position="735"/>
        <end position="755"/>
    </location>
</feature>
<evidence type="ECO:0000256" key="1">
    <source>
        <dbReference type="ARBA" id="ARBA00004141"/>
    </source>
</evidence>
<proteinExistence type="inferred from homology"/>
<keyword evidence="5" id="KW-0571">Peptide transport</keyword>
<feature type="transmembrane region" description="Helical" evidence="11">
    <location>
        <begin position="337"/>
        <end position="359"/>
    </location>
</feature>
<feature type="transmembrane region" description="Helical" evidence="11">
    <location>
        <begin position="139"/>
        <end position="163"/>
    </location>
</feature>
<comment type="subcellular location">
    <subcellularLocation>
        <location evidence="1">Membrane</location>
        <topology evidence="1">Multi-pass membrane protein</topology>
    </subcellularLocation>
</comment>
<dbReference type="PANTHER" id="PTHR11654">
    <property type="entry name" value="OLIGOPEPTIDE TRANSPORTER-RELATED"/>
    <property type="match status" value="1"/>
</dbReference>
<dbReference type="EMBL" id="VCGU01000010">
    <property type="protein sequence ID" value="TRY69566.1"/>
    <property type="molecule type" value="Genomic_DNA"/>
</dbReference>
<name>A0A553NVV9_TIGCA</name>
<keyword evidence="4 11" id="KW-0812">Transmembrane</keyword>
<comment type="similarity">
    <text evidence="2">Belongs to the major facilitator superfamily. Proton-dependent oligopeptide transporter (POT/PTR) (TC 2.A.17) family.</text>
</comment>
<dbReference type="InterPro" id="IPR000109">
    <property type="entry name" value="POT_fam"/>
</dbReference>
<dbReference type="InterPro" id="IPR018456">
    <property type="entry name" value="PTR2_symporter_CS"/>
</dbReference>
<protein>
    <recommendedName>
        <fullName evidence="9">Oligopeptide transporter 1</fullName>
    </recommendedName>
</protein>
<evidence type="ECO:0000256" key="9">
    <source>
        <dbReference type="ARBA" id="ARBA00078114"/>
    </source>
</evidence>
<evidence type="ECO:0000256" key="7">
    <source>
        <dbReference type="ARBA" id="ARBA00022989"/>
    </source>
</evidence>
<feature type="region of interest" description="Disordered" evidence="10">
    <location>
        <begin position="1"/>
        <end position="23"/>
    </location>
</feature>
<dbReference type="AlphaFoldDB" id="A0A553NVV9"/>
<gene>
    <name evidence="12" type="ORF">TCAL_07633</name>
</gene>
<evidence type="ECO:0000256" key="5">
    <source>
        <dbReference type="ARBA" id="ARBA00022856"/>
    </source>
</evidence>
<dbReference type="STRING" id="6832.A0A553NVV9"/>
<dbReference type="Gene3D" id="1.20.1250.20">
    <property type="entry name" value="MFS general substrate transporter like domains"/>
    <property type="match status" value="2"/>
</dbReference>
<reference evidence="12 13" key="1">
    <citation type="journal article" date="2018" name="Nat. Ecol. Evol.">
        <title>Genomic signatures of mitonuclear coevolution across populations of Tigriopus californicus.</title>
        <authorList>
            <person name="Barreto F.S."/>
            <person name="Watson E.T."/>
            <person name="Lima T.G."/>
            <person name="Willett C.S."/>
            <person name="Edmands S."/>
            <person name="Li W."/>
            <person name="Burton R.S."/>
        </authorList>
    </citation>
    <scope>NUCLEOTIDE SEQUENCE [LARGE SCALE GENOMIC DNA]</scope>
    <source>
        <strain evidence="12 13">San Diego</strain>
    </source>
</reference>
<feature type="transmembrane region" description="Helical" evidence="11">
    <location>
        <begin position="371"/>
        <end position="392"/>
    </location>
</feature>
<dbReference type="Pfam" id="PF00854">
    <property type="entry name" value="PTR2"/>
    <property type="match status" value="2"/>
</dbReference>
<evidence type="ECO:0000256" key="6">
    <source>
        <dbReference type="ARBA" id="ARBA00022927"/>
    </source>
</evidence>
<dbReference type="Proteomes" id="UP000318571">
    <property type="component" value="Chromosome 1"/>
</dbReference>
<keyword evidence="3" id="KW-0813">Transport</keyword>
<feature type="transmembrane region" description="Helical" evidence="11">
    <location>
        <begin position="108"/>
        <end position="127"/>
    </location>
</feature>
<keyword evidence="6" id="KW-0653">Protein transport</keyword>
<sequence>MEDKPEKRRNSDSSSNSSSHNDEEQLKYPKSVFFILSTEACERFSYYGMRAILALYLKHLFKTQSNMGDAQAENLSTILYHAFVFLSYFTSLFGAFLADSFLGKFRTIFYISILYAVGQLILSLGAVPNEAWNLPQLPLSYVGLILIGFGTGGIKPCVVSFGADQFVLPQQKVEMASFFGIFYASINFGSMISTILTPIFRQQPCFGSDECFSLAFVVPAGLMVAAIVFFVLGRPGYKVLIPELNVVVDFFKCITEAIRQKRRATIKRDHWLDYAEDRFGTTFVSDVKAVLRVCILFLMYPVFWALYDQQGSRWTFQATRMDGSIGGVVILPDQMQVINAVLILIFIPIFDKIIYPLFARCNMLKSPLQKIVTGGCLLAVAFVISGVVELILEKTYPVPPTSEFSRLAFHNGLPENCLLQFDLQQVGKDEPIQFPKNISGGQTLALRNSEGEQLFPVAFQNPNEILNFTLNATAMTGEDSKEDCLFNGKTSRIEFSLESEFSKTLYIHPGTSDPNSIEIYDPLNSDHIAKSSSGSPYISFKVCLVTTKTKNGVDEDVLECLKRDHMRTYSIKEETDDNYHLSDDEDPGLFEFKYGGSFNLYFSMSVEDEGEIMVDIEETTPPNSIHMLWLLPQYIVLTAGEVLFSITSLAFAFTQAPSSMKAVVQALFLQTNAIGNLLDIFVVALLSGVFKSQAYEFFLFAALMLIDMAILAWLATRYTYSDYTNVKELEEEGRDGDSDSNRSSKKSAESDTEKN</sequence>
<dbReference type="FunFam" id="1.20.1250.20:FF:000049">
    <property type="entry name" value="Solute carrier family 15 member 2"/>
    <property type="match status" value="1"/>
</dbReference>
<accession>A0A553NVV9</accession>
<dbReference type="GO" id="GO:0022857">
    <property type="term" value="F:transmembrane transporter activity"/>
    <property type="evidence" value="ECO:0007669"/>
    <property type="project" value="InterPro"/>
</dbReference>
<keyword evidence="13" id="KW-1185">Reference proteome</keyword>